<proteinExistence type="predicted"/>
<dbReference type="EMBL" id="MASW01000006">
    <property type="protein sequence ID" value="PXY21117.1"/>
    <property type="molecule type" value="Genomic_DNA"/>
</dbReference>
<accession>A0A2V4ALH8</accession>
<evidence type="ECO:0000313" key="2">
    <source>
        <dbReference type="Proteomes" id="UP000249915"/>
    </source>
</evidence>
<dbReference type="OrthoDB" id="9892214at2"/>
<gene>
    <name evidence="1" type="ORF">BAY60_27000</name>
</gene>
<reference evidence="1 2" key="1">
    <citation type="submission" date="2016-07" db="EMBL/GenBank/DDBJ databases">
        <title>Draft genome sequence of Prauserella muralis DSM 45305, isolated from a mould-covered wall in an indoor environment.</title>
        <authorList>
            <person name="Ruckert C."/>
            <person name="Albersmeier A."/>
            <person name="Jiang C.-L."/>
            <person name="Jiang Y."/>
            <person name="Kalinowski J."/>
            <person name="Schneider O."/>
            <person name="Winkler A."/>
            <person name="Zotchev S.B."/>
        </authorList>
    </citation>
    <scope>NUCLEOTIDE SEQUENCE [LARGE SCALE GENOMIC DNA]</scope>
    <source>
        <strain evidence="1 2">DSM 45305</strain>
    </source>
</reference>
<keyword evidence="2" id="KW-1185">Reference proteome</keyword>
<name>A0A2V4ALH8_9PSEU</name>
<dbReference type="Proteomes" id="UP000249915">
    <property type="component" value="Unassembled WGS sequence"/>
</dbReference>
<sequence>MVLRAGRRVTAADLSYNGDVITLPDTPTVPSGEAWGDWGSTIVIADPGTKVGVWGWGDGHAFGPTGVTDAFAAMRLGISTDGGVNFSNGVGPRGNFSEEAGERRAVLACHHFVTATPTGDIVVRAQLQAQTTSAQFFNGSFMIQVAPIP</sequence>
<organism evidence="1 2">
    <name type="scientific">Prauserella muralis</name>
    <dbReference type="NCBI Taxonomy" id="588067"/>
    <lineage>
        <taxon>Bacteria</taxon>
        <taxon>Bacillati</taxon>
        <taxon>Actinomycetota</taxon>
        <taxon>Actinomycetes</taxon>
        <taxon>Pseudonocardiales</taxon>
        <taxon>Pseudonocardiaceae</taxon>
        <taxon>Prauserella</taxon>
    </lineage>
</organism>
<dbReference type="AlphaFoldDB" id="A0A2V4ALH8"/>
<dbReference type="RefSeq" id="WP_112284361.1">
    <property type="nucleotide sequence ID" value="NZ_MASW01000006.1"/>
</dbReference>
<evidence type="ECO:0000313" key="1">
    <source>
        <dbReference type="EMBL" id="PXY21117.1"/>
    </source>
</evidence>
<protein>
    <submittedName>
        <fullName evidence="1">Uncharacterized protein</fullName>
    </submittedName>
</protein>
<comment type="caution">
    <text evidence="1">The sequence shown here is derived from an EMBL/GenBank/DDBJ whole genome shotgun (WGS) entry which is preliminary data.</text>
</comment>